<dbReference type="OrthoDB" id="2251794at2759"/>
<proteinExistence type="inferred from homology"/>
<dbReference type="InterPro" id="IPR017853">
    <property type="entry name" value="GH"/>
</dbReference>
<dbReference type="PANTHER" id="PTHR23208:SF36">
    <property type="entry name" value="LYSOZYME-RELATED"/>
    <property type="match status" value="1"/>
</dbReference>
<name>A0A0A1TCW2_9HYPO</name>
<dbReference type="InterPro" id="IPR051595">
    <property type="entry name" value="GH25_Enzymes"/>
</dbReference>
<dbReference type="GO" id="GO:0016998">
    <property type="term" value="P:cell wall macromolecule catabolic process"/>
    <property type="evidence" value="ECO:0007669"/>
    <property type="project" value="InterPro"/>
</dbReference>
<evidence type="ECO:0000313" key="5">
    <source>
        <dbReference type="Proteomes" id="UP000039046"/>
    </source>
</evidence>
<evidence type="ECO:0000256" key="2">
    <source>
        <dbReference type="ARBA" id="ARBA00022729"/>
    </source>
</evidence>
<keyword evidence="5" id="KW-1185">Reference proteome</keyword>
<comment type="similarity">
    <text evidence="1">Belongs to the glycosyl hydrolase 25 family.</text>
</comment>
<dbReference type="HOGENOM" id="CLU_073372_2_0_1"/>
<dbReference type="EMBL" id="CDHN01000008">
    <property type="protein sequence ID" value="CEJ94886.1"/>
    <property type="molecule type" value="Genomic_DNA"/>
</dbReference>
<evidence type="ECO:0000313" key="4">
    <source>
        <dbReference type="EMBL" id="CEJ94886.1"/>
    </source>
</evidence>
<gene>
    <name evidence="4" type="ORF">VHEMI10393</name>
</gene>
<dbReference type="STRING" id="1531966.A0A0A1TCW2"/>
<evidence type="ECO:0008006" key="6">
    <source>
        <dbReference type="Google" id="ProtNLM"/>
    </source>
</evidence>
<protein>
    <recommendedName>
        <fullName evidence="6">Glycoside hydrolase family 25 protein</fullName>
    </recommendedName>
</protein>
<dbReference type="PANTHER" id="PTHR23208">
    <property type="entry name" value="LYSOZYME PROTEIN"/>
    <property type="match status" value="1"/>
</dbReference>
<evidence type="ECO:0000256" key="3">
    <source>
        <dbReference type="SAM" id="SignalP"/>
    </source>
</evidence>
<dbReference type="AlphaFoldDB" id="A0A0A1TCW2"/>
<accession>A0A0A1TCW2</accession>
<keyword evidence="2 3" id="KW-0732">Signal</keyword>
<dbReference type="PROSITE" id="PS51904">
    <property type="entry name" value="GLYCOSYL_HYDROL_F25_2"/>
    <property type="match status" value="1"/>
</dbReference>
<feature type="chain" id="PRO_5001989897" description="Glycoside hydrolase family 25 protein" evidence="3">
    <location>
        <begin position="19"/>
        <end position="224"/>
    </location>
</feature>
<dbReference type="GO" id="GO:0009253">
    <property type="term" value="P:peptidoglycan catabolic process"/>
    <property type="evidence" value="ECO:0007669"/>
    <property type="project" value="InterPro"/>
</dbReference>
<organism evidence="4 5">
    <name type="scientific">[Torrubiella] hemipterigena</name>
    <dbReference type="NCBI Taxonomy" id="1531966"/>
    <lineage>
        <taxon>Eukaryota</taxon>
        <taxon>Fungi</taxon>
        <taxon>Dikarya</taxon>
        <taxon>Ascomycota</taxon>
        <taxon>Pezizomycotina</taxon>
        <taxon>Sordariomycetes</taxon>
        <taxon>Hypocreomycetidae</taxon>
        <taxon>Hypocreales</taxon>
        <taxon>Clavicipitaceae</taxon>
        <taxon>Clavicipitaceae incertae sedis</taxon>
        <taxon>'Torrubiella' clade</taxon>
    </lineage>
</organism>
<dbReference type="SUPFAM" id="SSF51445">
    <property type="entry name" value="(Trans)glycosidases"/>
    <property type="match status" value="1"/>
</dbReference>
<feature type="signal peptide" evidence="3">
    <location>
        <begin position="1"/>
        <end position="18"/>
    </location>
</feature>
<dbReference type="Gene3D" id="3.20.20.80">
    <property type="entry name" value="Glycosidases"/>
    <property type="match status" value="1"/>
</dbReference>
<reference evidence="4 5" key="1">
    <citation type="journal article" date="2015" name="Genome Announc.">
        <title>Draft Genome Sequence and Gene Annotation of the Entomopathogenic Fungus Verticillium hemipterigenum.</title>
        <authorList>
            <person name="Horn F."/>
            <person name="Habel A."/>
            <person name="Scharf D.H."/>
            <person name="Dworschak J."/>
            <person name="Brakhage A.A."/>
            <person name="Guthke R."/>
            <person name="Hertweck C."/>
            <person name="Linde J."/>
        </authorList>
    </citation>
    <scope>NUCLEOTIDE SEQUENCE [LARGE SCALE GENOMIC DNA]</scope>
</reference>
<evidence type="ECO:0000256" key="1">
    <source>
        <dbReference type="ARBA" id="ARBA00010646"/>
    </source>
</evidence>
<sequence>MHFSTTAVLLLAGGSATALKHAVDSSTLVSVATFQKAYGEGFTKAIPRGYQEACGSGGRVDPNFVQTYKNARAAGYTDIDTYFFPCNGSGNKCKSYATQISELGATFQSNKMNIGRIWIDFEKDSVCNPWNYGSSGNLAEAKKLVAAMRDSGYVFGIYSSPGEWSNIFGSYGVVVANDVPLWFATYDNVETLNMKQPFGGWTSATGKQYTDKSASGQFDLNVFA</sequence>
<dbReference type="InterPro" id="IPR002053">
    <property type="entry name" value="Glyco_hydro_25"/>
</dbReference>
<dbReference type="GO" id="GO:0003796">
    <property type="term" value="F:lysozyme activity"/>
    <property type="evidence" value="ECO:0007669"/>
    <property type="project" value="InterPro"/>
</dbReference>
<dbReference type="GO" id="GO:0007165">
    <property type="term" value="P:signal transduction"/>
    <property type="evidence" value="ECO:0007669"/>
    <property type="project" value="TreeGrafter"/>
</dbReference>
<dbReference type="Pfam" id="PF01183">
    <property type="entry name" value="Glyco_hydro_25"/>
    <property type="match status" value="1"/>
</dbReference>
<dbReference type="Proteomes" id="UP000039046">
    <property type="component" value="Unassembled WGS sequence"/>
</dbReference>